<evidence type="ECO:0000313" key="2">
    <source>
        <dbReference type="Proteomes" id="UP000254260"/>
    </source>
</evidence>
<dbReference type="AlphaFoldDB" id="A0A379PN84"/>
<proteinExistence type="predicted"/>
<evidence type="ECO:0000313" key="1">
    <source>
        <dbReference type="EMBL" id="SUE95785.1"/>
    </source>
</evidence>
<organism evidence="1 2">
    <name type="scientific">Ectopseudomonas mendocina</name>
    <name type="common">Pseudomonas mendocina</name>
    <dbReference type="NCBI Taxonomy" id="300"/>
    <lineage>
        <taxon>Bacteria</taxon>
        <taxon>Pseudomonadati</taxon>
        <taxon>Pseudomonadota</taxon>
        <taxon>Gammaproteobacteria</taxon>
        <taxon>Pseudomonadales</taxon>
        <taxon>Pseudomonadaceae</taxon>
        <taxon>Ectopseudomonas</taxon>
    </lineage>
</organism>
<evidence type="ECO:0008006" key="3">
    <source>
        <dbReference type="Google" id="ProtNLM"/>
    </source>
</evidence>
<dbReference type="EMBL" id="UGUU01000002">
    <property type="protein sequence ID" value="SUE95785.1"/>
    <property type="molecule type" value="Genomic_DNA"/>
</dbReference>
<accession>A0A379PN84</accession>
<name>A0A379PN84_ECTME</name>
<protein>
    <recommendedName>
        <fullName evidence="3">MarR family transcriptional regulator</fullName>
    </recommendedName>
</protein>
<dbReference type="Proteomes" id="UP000254260">
    <property type="component" value="Unassembled WGS sequence"/>
</dbReference>
<sequence length="112" mass="12758">MKPLTRKQAALMKVIMKGNIDVHGAWVSWCDYQQILDRLPYKTSRESLMCSVRILVNQGWIEREGKETRDGRSRQTVAPTAMAKRILAPAKVSKPASYKEVVEDDIVVLELD</sequence>
<gene>
    <name evidence="1" type="ORF">NCTC10899_05026</name>
</gene>
<reference evidence="1 2" key="1">
    <citation type="submission" date="2018-06" db="EMBL/GenBank/DDBJ databases">
        <authorList>
            <consortium name="Pathogen Informatics"/>
            <person name="Doyle S."/>
        </authorList>
    </citation>
    <scope>NUCLEOTIDE SEQUENCE [LARGE SCALE GENOMIC DNA]</scope>
    <source>
        <strain evidence="1 2">NCTC10899</strain>
    </source>
</reference>